<reference evidence="2" key="1">
    <citation type="submission" date="2020-04" db="EMBL/GenBank/DDBJ databases">
        <authorList>
            <person name="Chiriac C."/>
            <person name="Salcher M."/>
            <person name="Ghai R."/>
            <person name="Kavagutti S V."/>
        </authorList>
    </citation>
    <scope>NUCLEOTIDE SEQUENCE</scope>
</reference>
<protein>
    <submittedName>
        <fullName evidence="2">Resolvase, HTH domain containing protein</fullName>
    </submittedName>
</protein>
<accession>A0A6J5MQB4</accession>
<evidence type="ECO:0000259" key="1">
    <source>
        <dbReference type="Pfam" id="PF02796"/>
    </source>
</evidence>
<sequence length="111" mass="12512">MGRHIDLNAEQIARLRELVDQGITRLHVAERMGCSVFTVYKHTTDKHANDSCQCGKRKLATKPMCFRCQYAMTGRPAPKLVSKGHKHVSTSVFVQHDPIAARVRWAQAVGR</sequence>
<dbReference type="InterPro" id="IPR006120">
    <property type="entry name" value="Resolvase_HTH_dom"/>
</dbReference>
<dbReference type="InterPro" id="IPR009057">
    <property type="entry name" value="Homeodomain-like_sf"/>
</dbReference>
<feature type="domain" description="Resolvase HTH" evidence="1">
    <location>
        <begin position="2"/>
        <end position="45"/>
    </location>
</feature>
<dbReference type="GO" id="GO:0003677">
    <property type="term" value="F:DNA binding"/>
    <property type="evidence" value="ECO:0007669"/>
    <property type="project" value="InterPro"/>
</dbReference>
<evidence type="ECO:0000313" key="2">
    <source>
        <dbReference type="EMBL" id="CAB4147250.1"/>
    </source>
</evidence>
<dbReference type="Gene3D" id="1.10.10.60">
    <property type="entry name" value="Homeodomain-like"/>
    <property type="match status" value="1"/>
</dbReference>
<proteinExistence type="predicted"/>
<name>A0A6J5MQB4_9CAUD</name>
<dbReference type="EMBL" id="LR796479">
    <property type="protein sequence ID" value="CAB4147250.1"/>
    <property type="molecule type" value="Genomic_DNA"/>
</dbReference>
<dbReference type="GO" id="GO:0000150">
    <property type="term" value="F:DNA strand exchange activity"/>
    <property type="evidence" value="ECO:0007669"/>
    <property type="project" value="InterPro"/>
</dbReference>
<dbReference type="SUPFAM" id="SSF46689">
    <property type="entry name" value="Homeodomain-like"/>
    <property type="match status" value="1"/>
</dbReference>
<organism evidence="2">
    <name type="scientific">uncultured Caudovirales phage</name>
    <dbReference type="NCBI Taxonomy" id="2100421"/>
    <lineage>
        <taxon>Viruses</taxon>
        <taxon>Duplodnaviria</taxon>
        <taxon>Heunggongvirae</taxon>
        <taxon>Uroviricota</taxon>
        <taxon>Caudoviricetes</taxon>
        <taxon>Peduoviridae</taxon>
        <taxon>Maltschvirus</taxon>
        <taxon>Maltschvirus maltsch</taxon>
    </lineage>
</organism>
<gene>
    <name evidence="2" type="ORF">UFOVP509_21</name>
</gene>
<dbReference type="Pfam" id="PF02796">
    <property type="entry name" value="HTH_7"/>
    <property type="match status" value="1"/>
</dbReference>